<reference evidence="3" key="1">
    <citation type="submission" date="2016-06" db="EMBL/GenBank/DDBJ databases">
        <title>First high quality genome sequence of Plasmodium coatneyi using continuous long reads from single molecule, real-time sequencing.</title>
        <authorList>
            <person name="Chien J.-T."/>
            <person name="Pakala S.B."/>
            <person name="Geraldo J.A."/>
            <person name="Lapp S.A."/>
            <person name="Barnwell J.W."/>
            <person name="Kissinger J.C."/>
            <person name="Galinski M.R."/>
            <person name="Humphrey J.C."/>
        </authorList>
    </citation>
    <scope>NUCLEOTIDE SEQUENCE [LARGE SCALE GENOMIC DNA]</scope>
    <source>
        <strain evidence="3">Hackeri</strain>
    </source>
</reference>
<keyword evidence="3" id="KW-1185">Reference proteome</keyword>
<organism evidence="2 3">
    <name type="scientific">Plasmodium coatneyi</name>
    <dbReference type="NCBI Taxonomy" id="208452"/>
    <lineage>
        <taxon>Eukaryota</taxon>
        <taxon>Sar</taxon>
        <taxon>Alveolata</taxon>
        <taxon>Apicomplexa</taxon>
        <taxon>Aconoidasida</taxon>
        <taxon>Haemosporida</taxon>
        <taxon>Plasmodiidae</taxon>
        <taxon>Plasmodium</taxon>
    </lineage>
</organism>
<name>A0A1B1DWI9_9APIC</name>
<dbReference type="AlphaFoldDB" id="A0A1B1DWI9"/>
<evidence type="ECO:0000313" key="3">
    <source>
        <dbReference type="Proteomes" id="UP000092716"/>
    </source>
</evidence>
<dbReference type="Proteomes" id="UP000092716">
    <property type="component" value="Chromosome 6"/>
</dbReference>
<evidence type="ECO:0000256" key="1">
    <source>
        <dbReference type="SAM" id="MobiDB-lite"/>
    </source>
</evidence>
<dbReference type="RefSeq" id="XP_019913823.1">
    <property type="nucleotide sequence ID" value="XM_020058348.1"/>
</dbReference>
<evidence type="ECO:0000313" key="2">
    <source>
        <dbReference type="EMBL" id="ANQ07128.1"/>
    </source>
</evidence>
<feature type="region of interest" description="Disordered" evidence="1">
    <location>
        <begin position="219"/>
        <end position="272"/>
    </location>
</feature>
<dbReference type="OrthoDB" id="389471at2759"/>
<dbReference type="EMBL" id="CP016244">
    <property type="protein sequence ID" value="ANQ07128.1"/>
    <property type="molecule type" value="Genomic_DNA"/>
</dbReference>
<proteinExistence type="predicted"/>
<dbReference type="GeneID" id="30908265"/>
<dbReference type="KEGG" id="pcot:PCOAH_00015390"/>
<protein>
    <submittedName>
        <fullName evidence="2">KIR-like protein</fullName>
    </submittedName>
</protein>
<dbReference type="Pfam" id="PF05795">
    <property type="entry name" value="Plasmodium_Vir"/>
    <property type="match status" value="1"/>
</dbReference>
<accession>A0A1B1DWI9</accession>
<gene>
    <name evidence="2" type="ORF">PCOAH_00015390</name>
</gene>
<sequence>MATTNCWWEGSSQSRYKELEKAAKDNNTCKGCKESRKSVLEAAVQDYKGVEKEVPNMMNAWCYVNTRDEKDKPIYCDLFYYWLGEILFREVKKDEFARREKMKTIYEKLQDWKKIDNCTRTLPKVTPEEFGRLKALYHYTQDYSQLENKINTEGDPCAEEYKKFLKEANDTYIERDDRCKRPNANTDEYCKEIGKIISGAGETLKDPSEILPELKKKLTPLESEEPKNVTVETHSGQKGTSGATTGAVGKYIPIDGGKSSTSRKNKGKGVRM</sequence>
<dbReference type="InterPro" id="IPR008780">
    <property type="entry name" value="Plasmodium_Vir"/>
</dbReference>
<feature type="compositionally biased region" description="Polar residues" evidence="1">
    <location>
        <begin position="230"/>
        <end position="244"/>
    </location>
</feature>
<dbReference type="VEuPathDB" id="PlasmoDB:PCOAH_00015390"/>
<feature type="compositionally biased region" description="Basic residues" evidence="1">
    <location>
        <begin position="261"/>
        <end position="272"/>
    </location>
</feature>